<reference evidence="1 2" key="1">
    <citation type="submission" date="2014-04" db="EMBL/GenBank/DDBJ databases">
        <title>Aquimarina sp. 22II-S11-z7 Genome Sequencing.</title>
        <authorList>
            <person name="Lai Q."/>
        </authorList>
    </citation>
    <scope>NUCLEOTIDE SEQUENCE [LARGE SCALE GENOMIC DNA]</scope>
    <source>
        <strain evidence="1 2">22II-S11-z7</strain>
    </source>
</reference>
<organism evidence="1 2">
    <name type="scientific">Aquimarina atlantica</name>
    <dbReference type="NCBI Taxonomy" id="1317122"/>
    <lineage>
        <taxon>Bacteria</taxon>
        <taxon>Pseudomonadati</taxon>
        <taxon>Bacteroidota</taxon>
        <taxon>Flavobacteriia</taxon>
        <taxon>Flavobacteriales</taxon>
        <taxon>Flavobacteriaceae</taxon>
        <taxon>Aquimarina</taxon>
    </lineage>
</organism>
<dbReference type="RefSeq" id="WP_034240117.1">
    <property type="nucleotide sequence ID" value="NZ_AQRA01000002.1"/>
</dbReference>
<keyword evidence="2" id="KW-1185">Reference proteome</keyword>
<comment type="caution">
    <text evidence="1">The sequence shown here is derived from an EMBL/GenBank/DDBJ whole genome shotgun (WGS) entry which is preliminary data.</text>
</comment>
<dbReference type="STRING" id="1317122.ATO12_09955"/>
<sequence length="124" mass="14437">MKQKIILSLNQKELEKFITIVQGSQIRELDNLVKLVIGKTDKDGYIKRRVYEALSDLSGFEIDYIKDNQSLKTDLGLTIYHKKSLKRYFQRIVRDLKSNKTVTVIECEKLTKVSDCIKLVKSKI</sequence>
<accession>A0A023BYC3</accession>
<protein>
    <submittedName>
        <fullName evidence="1">Uncharacterized protein</fullName>
    </submittedName>
</protein>
<dbReference type="Proteomes" id="UP000023541">
    <property type="component" value="Unassembled WGS sequence"/>
</dbReference>
<dbReference type="AlphaFoldDB" id="A0A023BYC3"/>
<gene>
    <name evidence="1" type="ORF">ATO12_09955</name>
</gene>
<evidence type="ECO:0000313" key="2">
    <source>
        <dbReference type="Proteomes" id="UP000023541"/>
    </source>
</evidence>
<dbReference type="eggNOG" id="ENOG50332PI">
    <property type="taxonomic scope" value="Bacteria"/>
</dbReference>
<evidence type="ECO:0000313" key="1">
    <source>
        <dbReference type="EMBL" id="EZH75041.1"/>
    </source>
</evidence>
<dbReference type="EMBL" id="AQRA01000002">
    <property type="protein sequence ID" value="EZH75041.1"/>
    <property type="molecule type" value="Genomic_DNA"/>
</dbReference>
<dbReference type="OrthoDB" id="1444826at2"/>
<name>A0A023BYC3_9FLAO</name>
<proteinExistence type="predicted"/>